<dbReference type="Pfam" id="PF00583">
    <property type="entry name" value="Acetyltransf_1"/>
    <property type="match status" value="1"/>
</dbReference>
<accession>A0A4R2RI85</accession>
<dbReference type="InterPro" id="IPR016181">
    <property type="entry name" value="Acyl_CoA_acyltransferase"/>
</dbReference>
<keyword evidence="2" id="KW-0012">Acyltransferase</keyword>
<dbReference type="Proteomes" id="UP000295050">
    <property type="component" value="Unassembled WGS sequence"/>
</dbReference>
<dbReference type="EMBL" id="SLXU01000002">
    <property type="protein sequence ID" value="TCP62179.1"/>
    <property type="molecule type" value="Genomic_DNA"/>
</dbReference>
<proteinExistence type="predicted"/>
<dbReference type="GO" id="GO:0016747">
    <property type="term" value="F:acyltransferase activity, transferring groups other than amino-acyl groups"/>
    <property type="evidence" value="ECO:0007669"/>
    <property type="project" value="InterPro"/>
</dbReference>
<keyword evidence="1 4" id="KW-0808">Transferase</keyword>
<evidence type="ECO:0000259" key="3">
    <source>
        <dbReference type="PROSITE" id="PS51186"/>
    </source>
</evidence>
<dbReference type="SUPFAM" id="SSF55729">
    <property type="entry name" value="Acyl-CoA N-acyltransferases (Nat)"/>
    <property type="match status" value="1"/>
</dbReference>
<dbReference type="RefSeq" id="WP_132950448.1">
    <property type="nucleotide sequence ID" value="NZ_SLXU01000002.1"/>
</dbReference>
<evidence type="ECO:0000256" key="2">
    <source>
        <dbReference type="ARBA" id="ARBA00023315"/>
    </source>
</evidence>
<evidence type="ECO:0000313" key="5">
    <source>
        <dbReference type="Proteomes" id="UP000295050"/>
    </source>
</evidence>
<dbReference type="CDD" id="cd04301">
    <property type="entry name" value="NAT_SF"/>
    <property type="match status" value="1"/>
</dbReference>
<evidence type="ECO:0000313" key="4">
    <source>
        <dbReference type="EMBL" id="TCP62179.1"/>
    </source>
</evidence>
<feature type="domain" description="N-acetyltransferase" evidence="3">
    <location>
        <begin position="1"/>
        <end position="162"/>
    </location>
</feature>
<gene>
    <name evidence="4" type="ORF">EV663_10222</name>
</gene>
<reference evidence="4 5" key="1">
    <citation type="submission" date="2019-03" db="EMBL/GenBank/DDBJ databases">
        <title>Genomic Encyclopedia of Type Strains, Phase IV (KMG-IV): sequencing the most valuable type-strain genomes for metagenomic binning, comparative biology and taxonomic classification.</title>
        <authorList>
            <person name="Goeker M."/>
        </authorList>
    </citation>
    <scope>NUCLEOTIDE SEQUENCE [LARGE SCALE GENOMIC DNA]</scope>
    <source>
        <strain evidence="4 5">DSM 24766</strain>
    </source>
</reference>
<dbReference type="AlphaFoldDB" id="A0A4R2RI85"/>
<dbReference type="PANTHER" id="PTHR43072:SF23">
    <property type="entry name" value="UPF0039 PROTEIN C11D3.02C"/>
    <property type="match status" value="1"/>
</dbReference>
<dbReference type="Gene3D" id="3.40.630.30">
    <property type="match status" value="1"/>
</dbReference>
<sequence length="162" mass="17199">MTVRSANVTDADVIAAIWGHYIRDTLVTFNATEKTPCEVAAMIAGRQAEGLGFFVVAQADRVLGFATYSQFRGGVGYARTMEHTILLAPSVRGRGLGRMLLGAVEDHASAGGAHSILAGVSSANPDGIAFHAAMGYVEIARLPEVGHKAGRWLDLVLMQKFL</sequence>
<keyword evidence="5" id="KW-1185">Reference proteome</keyword>
<dbReference type="PROSITE" id="PS51186">
    <property type="entry name" value="GNAT"/>
    <property type="match status" value="1"/>
</dbReference>
<name>A0A4R2RI85_9RHOB</name>
<organism evidence="4 5">
    <name type="scientific">Rhodovulum bhavnagarense</name>
    <dbReference type="NCBI Taxonomy" id="992286"/>
    <lineage>
        <taxon>Bacteria</taxon>
        <taxon>Pseudomonadati</taxon>
        <taxon>Pseudomonadota</taxon>
        <taxon>Alphaproteobacteria</taxon>
        <taxon>Rhodobacterales</taxon>
        <taxon>Paracoccaceae</taxon>
        <taxon>Rhodovulum</taxon>
    </lineage>
</organism>
<comment type="caution">
    <text evidence="4">The sequence shown here is derived from an EMBL/GenBank/DDBJ whole genome shotgun (WGS) entry which is preliminary data.</text>
</comment>
<dbReference type="PANTHER" id="PTHR43072">
    <property type="entry name" value="N-ACETYLTRANSFERASE"/>
    <property type="match status" value="1"/>
</dbReference>
<evidence type="ECO:0000256" key="1">
    <source>
        <dbReference type="ARBA" id="ARBA00022679"/>
    </source>
</evidence>
<protein>
    <submittedName>
        <fullName evidence="4">Phosphinothricin acetyltransferase</fullName>
    </submittedName>
</protein>
<dbReference type="InterPro" id="IPR000182">
    <property type="entry name" value="GNAT_dom"/>
</dbReference>
<dbReference type="OrthoDB" id="5459937at2"/>